<dbReference type="RefSeq" id="WP_119885861.1">
    <property type="nucleotide sequence ID" value="NZ_CP067172.1"/>
</dbReference>
<protein>
    <submittedName>
        <fullName evidence="5">Type IV secretion system protein B4</fullName>
    </submittedName>
</protein>
<keyword evidence="3" id="KW-0067">ATP-binding</keyword>
<evidence type="ECO:0000259" key="4">
    <source>
        <dbReference type="SMART" id="SM00382"/>
    </source>
</evidence>
<dbReference type="InterPro" id="IPR027417">
    <property type="entry name" value="P-loop_NTPase"/>
</dbReference>
<dbReference type="InterPro" id="IPR003593">
    <property type="entry name" value="AAA+_ATPase"/>
</dbReference>
<accession>A0A418ZY34</accession>
<dbReference type="Proteomes" id="UP000285530">
    <property type="component" value="Unassembled WGS sequence"/>
</dbReference>
<organism evidence="5 6">
    <name type="scientific">Paracoccus aestuarii</name>
    <dbReference type="NCBI Taxonomy" id="453842"/>
    <lineage>
        <taxon>Bacteria</taxon>
        <taxon>Pseudomonadati</taxon>
        <taxon>Pseudomonadota</taxon>
        <taxon>Alphaproteobacteria</taxon>
        <taxon>Rhodobacterales</taxon>
        <taxon>Paracoccaceae</taxon>
        <taxon>Paracoccus</taxon>
    </lineage>
</organism>
<dbReference type="GO" id="GO:0005524">
    <property type="term" value="F:ATP binding"/>
    <property type="evidence" value="ECO:0007669"/>
    <property type="project" value="UniProtKB-KW"/>
</dbReference>
<name>A0A418ZY34_9RHOB</name>
<dbReference type="SMART" id="SM00382">
    <property type="entry name" value="AAA"/>
    <property type="match status" value="1"/>
</dbReference>
<dbReference type="EMBL" id="QZEV01000023">
    <property type="protein sequence ID" value="RJL05468.1"/>
    <property type="molecule type" value="Genomic_DNA"/>
</dbReference>
<dbReference type="InterPro" id="IPR051162">
    <property type="entry name" value="T4SS_component"/>
</dbReference>
<dbReference type="SUPFAM" id="SSF52540">
    <property type="entry name" value="P-loop containing nucleoside triphosphate hydrolases"/>
    <property type="match status" value="1"/>
</dbReference>
<comment type="similarity">
    <text evidence="1">Belongs to the TrbE/VirB4 family.</text>
</comment>
<keyword evidence="2" id="KW-0547">Nucleotide-binding</keyword>
<dbReference type="Pfam" id="PF03135">
    <property type="entry name" value="CagE_TrbE_VirB"/>
    <property type="match status" value="1"/>
</dbReference>
<evidence type="ECO:0000256" key="2">
    <source>
        <dbReference type="ARBA" id="ARBA00022741"/>
    </source>
</evidence>
<comment type="caution">
    <text evidence="5">The sequence shown here is derived from an EMBL/GenBank/DDBJ whole genome shotgun (WGS) entry which is preliminary data.</text>
</comment>
<dbReference type="AlphaFoldDB" id="A0A418ZY34"/>
<evidence type="ECO:0000313" key="5">
    <source>
        <dbReference type="EMBL" id="RJL05468.1"/>
    </source>
</evidence>
<gene>
    <name evidence="5" type="ORF">D3P06_06890</name>
</gene>
<keyword evidence="6" id="KW-1185">Reference proteome</keyword>
<sequence length="792" mass="87850">MNRNLSLGPAALEALPAWARREQSVAAMLPYVSLVDDMTIRTKGNEIFQCLRVTGLNSLTTADEMLDRVKEIFASVIAQTGDRFSYTVHKIARRIDTRLPPVSGDSLAARIDRRWQAHMGHANLREHTITITIIKRPDILARMPLAARRSQEMLARQLDAQIAQLNEVVEFLRSALSSLAPVVLTASSGQLLGFLESIGTGIEVPTFHNALDRTIAETISNTRVTFRGDRIHLTGGSLPDRVGMIWSIKEYPRESFVTMFDELDLPVDMVVSNYFVPVNSSVMEERVARELRRRASISDKAENLIGALRDGQNRLASGEITFGQHQMAVAIYAETEDELARYAPMIRNIAVTAGVKLIAQGYTARTVWFGQHPGNRAFRIREGAITNEQFADMAALHSAAMGKSGANVPWGTPITWFPTISRSAYRFNFHEAGDPAKEPSNGHTLVLGRMGSGKSVQAAFLAAQAQRVGVRVFVFDYRRGMEMAVRGLGGRYSELRAGEPTGLNPLWVETDRSGQEWLSDWLIHLMESGHGPLQPEQSRAVRDAVRQNAEALNPNLRTWTQFAQLVGATHDGGALAERMNEWTDGHRFGWIFGREVEDTFSLDGQVVGFDLTDILDSENQKARMAVLSYIFRRIERKIEDKRPTVIIIDEAWKALDNSYFAGRIENWLVTARKQNTVVVMMTQFAHQLNASAHGRTLLQALPTKMLLPNKEAGHEDYDGLGLNAKELEILTGVTPGSRLALLRADDGSHVIDTDLSALGPLLTILGGMKAGEALVGADYRARPDFWKGFDDA</sequence>
<reference evidence="5 6" key="1">
    <citation type="submission" date="2018-09" db="EMBL/GenBank/DDBJ databases">
        <title>Paracoccus onubensis nov. sp. a moderate halophilic bacterium isolated from Gruta de las Maravillas (Aracena, Spain).</title>
        <authorList>
            <person name="Jurado V."/>
            <person name="Gutierrez-Patricio S."/>
            <person name="Gonzalez-Pimentel J.L."/>
            <person name="Laiz L."/>
            <person name="Saiz-Jimenez C."/>
        </authorList>
    </citation>
    <scope>NUCLEOTIDE SEQUENCE [LARGE SCALE GENOMIC DNA]</scope>
    <source>
        <strain evidence="5 6">DSM 19484</strain>
    </source>
</reference>
<dbReference type="PANTHER" id="PTHR30121">
    <property type="entry name" value="UNCHARACTERIZED PROTEIN YJGR-RELATED"/>
    <property type="match status" value="1"/>
</dbReference>
<feature type="domain" description="AAA+ ATPase" evidence="4">
    <location>
        <begin position="440"/>
        <end position="704"/>
    </location>
</feature>
<evidence type="ECO:0000313" key="6">
    <source>
        <dbReference type="Proteomes" id="UP000285530"/>
    </source>
</evidence>
<evidence type="ECO:0000256" key="1">
    <source>
        <dbReference type="ARBA" id="ARBA00006512"/>
    </source>
</evidence>
<proteinExistence type="inferred from homology"/>
<evidence type="ECO:0000256" key="3">
    <source>
        <dbReference type="ARBA" id="ARBA00022840"/>
    </source>
</evidence>
<dbReference type="Gene3D" id="3.40.50.300">
    <property type="entry name" value="P-loop containing nucleotide triphosphate hydrolases"/>
    <property type="match status" value="2"/>
</dbReference>
<dbReference type="OrthoDB" id="9816422at2"/>
<dbReference type="PANTHER" id="PTHR30121:SF12">
    <property type="entry name" value="TYPE IV SECRETION SYSTEM PROTEIN CAGE"/>
    <property type="match status" value="1"/>
</dbReference>
<dbReference type="InterPro" id="IPR018145">
    <property type="entry name" value="CagE_TrbE_VirB_cntrl_dom"/>
</dbReference>